<dbReference type="EMBL" id="KF889012">
    <property type="protein sequence ID" value="AII26426.1"/>
    <property type="molecule type" value="Genomic_DNA"/>
</dbReference>
<keyword evidence="1" id="KW-0614">Plasmid</keyword>
<gene>
    <name evidence="1" type="ORF">M3Q_pABCC23</name>
</gene>
<dbReference type="AlphaFoldDB" id="A0A076G4R3"/>
<reference evidence="1" key="2">
    <citation type="journal article" date="2014" name="Genomics">
        <title>Prevalence and mapping of a plasmid encoding a type IV secretion system in Acinetobacter baumannii.</title>
        <authorList>
            <person name="Liu C.C."/>
            <person name="Kuo H.Y."/>
            <person name="Tang C.Y."/>
            <person name="Chang K.C."/>
            <person name="Liou M.L."/>
        </authorList>
    </citation>
    <scope>NUCLEOTIDE SEQUENCE</scope>
    <source>
        <strain evidence="1">TYTH-1</strain>
        <plasmid evidence="1">pAB_CC</plasmid>
    </source>
</reference>
<evidence type="ECO:0000313" key="1">
    <source>
        <dbReference type="EMBL" id="AII26426.1"/>
    </source>
</evidence>
<geneLocation type="plasmid" evidence="1">
    <name>pAB_CC</name>
</geneLocation>
<name>A0A076G4R3_ACIBA</name>
<sequence>MNLQDLISENEFFIRNLNVAQYDRLDELTNLDEYKSEFLDKIRKLNFGSNENRLLQILAQDVFEEVYEYCVYQTFVECCMNTKWMTANGFFFPVNFDLNEKYYEDPEAGYVINTFDVIISANLHAIYQVRHNGKVYFDEHQEEILQFWADYLIDILRRNKRQADKFIIGNKLEFDLQTEGYVFPLDMDEDTFYQTFNEAEINFYILQQSGKDYKIEKFSNTYNNGGAEESKMAFECFLKFYPYTDLTLIANF</sequence>
<reference evidence="1" key="1">
    <citation type="submission" date="2013-11" db="EMBL/GenBank/DDBJ databases">
        <authorList>
            <person name="Liu C.-C."/>
            <person name="Tang C.Y."/>
            <person name="Kuo H.-Y."/>
            <person name="Chang K.-C."/>
            <person name="Liou M.-L."/>
        </authorList>
    </citation>
    <scope>NUCLEOTIDE SEQUENCE</scope>
    <source>
        <strain evidence="1">TYTH-1</strain>
        <plasmid evidence="1">pAB_CC</plasmid>
    </source>
</reference>
<proteinExistence type="predicted"/>
<accession>A0A076G4R3</accession>
<protein>
    <submittedName>
        <fullName evidence="1">Uncharacterized protein</fullName>
    </submittedName>
</protein>
<organism evidence="1">
    <name type="scientific">Acinetobacter baumannii TYTH-1</name>
    <dbReference type="NCBI Taxonomy" id="1100841"/>
    <lineage>
        <taxon>Bacteria</taxon>
        <taxon>Pseudomonadati</taxon>
        <taxon>Pseudomonadota</taxon>
        <taxon>Gammaproteobacteria</taxon>
        <taxon>Moraxellales</taxon>
        <taxon>Moraxellaceae</taxon>
        <taxon>Acinetobacter</taxon>
        <taxon>Acinetobacter calcoaceticus/baumannii complex</taxon>
    </lineage>
</organism>
<dbReference type="RefSeq" id="WP_001053130.1">
    <property type="nucleotide sequence ID" value="NZ_KF889012.1"/>
</dbReference>